<proteinExistence type="predicted"/>
<gene>
    <name evidence="2" type="ORF">INP51_12300</name>
</gene>
<dbReference type="EMBL" id="CP063304">
    <property type="protein sequence ID" value="QOV18775.1"/>
    <property type="molecule type" value="Genomic_DNA"/>
</dbReference>
<keyword evidence="1" id="KW-0472">Membrane</keyword>
<protein>
    <submittedName>
        <fullName evidence="2">Uncharacterized protein</fullName>
    </submittedName>
</protein>
<evidence type="ECO:0000256" key="1">
    <source>
        <dbReference type="SAM" id="Phobius"/>
    </source>
</evidence>
<keyword evidence="3" id="KW-1185">Reference proteome</keyword>
<dbReference type="RefSeq" id="WP_193735137.1">
    <property type="nucleotide sequence ID" value="NZ_CP063304.1"/>
</dbReference>
<keyword evidence="1" id="KW-0812">Transmembrane</keyword>
<evidence type="ECO:0000313" key="3">
    <source>
        <dbReference type="Proteomes" id="UP000593601"/>
    </source>
</evidence>
<dbReference type="AlphaFoldDB" id="A0A7M2REL2"/>
<accession>A0A7M2REL2</accession>
<evidence type="ECO:0000313" key="2">
    <source>
        <dbReference type="EMBL" id="QOV18775.1"/>
    </source>
</evidence>
<name>A0A7M2REL2_9FIRM</name>
<keyword evidence="1" id="KW-1133">Transmembrane helix</keyword>
<sequence length="90" mass="10704">MGIKKQKEHKTSYCIWLVLTISFAAFILVKTPIGHLMKLLLKIMFNLLAKGLLKLIWKFFLQILKWIIEKSVHEMLEHCIFRNFKKDSNT</sequence>
<organism evidence="2 3">
    <name type="scientific">Blautia liquoris</name>
    <dbReference type="NCBI Taxonomy" id="2779518"/>
    <lineage>
        <taxon>Bacteria</taxon>
        <taxon>Bacillati</taxon>
        <taxon>Bacillota</taxon>
        <taxon>Clostridia</taxon>
        <taxon>Lachnospirales</taxon>
        <taxon>Lachnospiraceae</taxon>
        <taxon>Blautia</taxon>
    </lineage>
</organism>
<reference evidence="2 3" key="1">
    <citation type="submission" date="2020-10" db="EMBL/GenBank/DDBJ databases">
        <title>Blautia liquoris sp.nov., isolated from the mud in a fermentation cellar used for the production of Chinese strong-flavoured liquor.</title>
        <authorList>
            <person name="Lu L."/>
        </authorList>
    </citation>
    <scope>NUCLEOTIDE SEQUENCE [LARGE SCALE GENOMIC DNA]</scope>
    <source>
        <strain evidence="2 3">LZLJ-3</strain>
    </source>
</reference>
<dbReference type="Proteomes" id="UP000593601">
    <property type="component" value="Chromosome"/>
</dbReference>
<dbReference type="KEGG" id="bliq:INP51_12300"/>
<feature type="transmembrane region" description="Helical" evidence="1">
    <location>
        <begin position="12"/>
        <end position="33"/>
    </location>
</feature>